<feature type="region of interest" description="Disordered" evidence="1">
    <location>
        <begin position="106"/>
        <end position="158"/>
    </location>
</feature>
<organism evidence="2 3">
    <name type="scientific">Saccoglossus kowalevskii</name>
    <name type="common">Acorn worm</name>
    <dbReference type="NCBI Taxonomy" id="10224"/>
    <lineage>
        <taxon>Eukaryota</taxon>
        <taxon>Metazoa</taxon>
        <taxon>Hemichordata</taxon>
        <taxon>Enteropneusta</taxon>
        <taxon>Harrimaniidae</taxon>
        <taxon>Saccoglossus</taxon>
    </lineage>
</organism>
<evidence type="ECO:0000313" key="2">
    <source>
        <dbReference type="Proteomes" id="UP000694865"/>
    </source>
</evidence>
<feature type="compositionally biased region" description="Basic residues" evidence="1">
    <location>
        <begin position="124"/>
        <end position="134"/>
    </location>
</feature>
<evidence type="ECO:0000256" key="1">
    <source>
        <dbReference type="SAM" id="MobiDB-lite"/>
    </source>
</evidence>
<accession>A0ABM0LYP5</accession>
<proteinExistence type="predicted"/>
<dbReference type="Proteomes" id="UP000694865">
    <property type="component" value="Unplaced"/>
</dbReference>
<keyword evidence="2" id="KW-1185">Reference proteome</keyword>
<dbReference type="RefSeq" id="XP_006812886.1">
    <property type="nucleotide sequence ID" value="XM_006812823.1"/>
</dbReference>
<feature type="region of interest" description="Disordered" evidence="1">
    <location>
        <begin position="54"/>
        <end position="80"/>
    </location>
</feature>
<dbReference type="GeneID" id="102806188"/>
<gene>
    <name evidence="3" type="primary">LOC102806188</name>
</gene>
<name>A0ABM0LYP5_SACKO</name>
<evidence type="ECO:0000313" key="3">
    <source>
        <dbReference type="RefSeq" id="XP_006812886.1"/>
    </source>
</evidence>
<sequence length="158" mass="17721">MLLLAILQEDKLSIILNLITVPGVGLTPTENPTRIQLNKAAHIAKHSTASIGKFESKLPKEKEPKNLGNKRKFESNVGNMKAEKAREMNIFDQIIRKKPKIDLNKAANQLIHSEETEASDRKKQGGKKKKHKGGNKALPKLVKKVKKIKIKGKKGRRH</sequence>
<reference evidence="3" key="1">
    <citation type="submission" date="2025-08" db="UniProtKB">
        <authorList>
            <consortium name="RefSeq"/>
        </authorList>
    </citation>
    <scope>IDENTIFICATION</scope>
    <source>
        <tissue evidence="3">Testes</tissue>
    </source>
</reference>
<feature type="compositionally biased region" description="Basic and acidic residues" evidence="1">
    <location>
        <begin position="112"/>
        <end position="123"/>
    </location>
</feature>
<protein>
    <submittedName>
        <fullName evidence="3">Ribosome biogenesis regulatory protein homolog</fullName>
    </submittedName>
</protein>
<feature type="compositionally biased region" description="Basic and acidic residues" evidence="1">
    <location>
        <begin position="54"/>
        <end position="65"/>
    </location>
</feature>
<feature type="compositionally biased region" description="Basic residues" evidence="1">
    <location>
        <begin position="141"/>
        <end position="158"/>
    </location>
</feature>